<feature type="region of interest" description="Disordered" evidence="1">
    <location>
        <begin position="1"/>
        <end position="22"/>
    </location>
</feature>
<sequence>MRKPLGVGCGKGRGRDDSAAGSNQEELVVLWMMVLKVEGKKRECLVANILITEVVAGDMADCL</sequence>
<comment type="caution">
    <text evidence="2">The sequence shown here is derived from an EMBL/GenBank/DDBJ whole genome shotgun (WGS) entry which is preliminary data.</text>
</comment>
<dbReference type="Proteomes" id="UP000594638">
    <property type="component" value="Unassembled WGS sequence"/>
</dbReference>
<proteinExistence type="predicted"/>
<dbReference type="AlphaFoldDB" id="A0A8S0SPI7"/>
<accession>A0A8S0SPI7</accession>
<keyword evidence="3" id="KW-1185">Reference proteome</keyword>
<dbReference type="EMBL" id="CACTIH010005468">
    <property type="protein sequence ID" value="CAA2994186.1"/>
    <property type="molecule type" value="Genomic_DNA"/>
</dbReference>
<dbReference type="Gramene" id="OE9A100924T2">
    <property type="protein sequence ID" value="OE9A100924C2"/>
    <property type="gene ID" value="OE9A100924"/>
</dbReference>
<evidence type="ECO:0000256" key="1">
    <source>
        <dbReference type="SAM" id="MobiDB-lite"/>
    </source>
</evidence>
<organism evidence="2 3">
    <name type="scientific">Olea europaea subsp. europaea</name>
    <dbReference type="NCBI Taxonomy" id="158383"/>
    <lineage>
        <taxon>Eukaryota</taxon>
        <taxon>Viridiplantae</taxon>
        <taxon>Streptophyta</taxon>
        <taxon>Embryophyta</taxon>
        <taxon>Tracheophyta</taxon>
        <taxon>Spermatophyta</taxon>
        <taxon>Magnoliopsida</taxon>
        <taxon>eudicotyledons</taxon>
        <taxon>Gunneridae</taxon>
        <taxon>Pentapetalae</taxon>
        <taxon>asterids</taxon>
        <taxon>lamiids</taxon>
        <taxon>Lamiales</taxon>
        <taxon>Oleaceae</taxon>
        <taxon>Oleeae</taxon>
        <taxon>Olea</taxon>
    </lineage>
</organism>
<protein>
    <submittedName>
        <fullName evidence="2">Uncharacterized protein</fullName>
    </submittedName>
</protein>
<evidence type="ECO:0000313" key="3">
    <source>
        <dbReference type="Proteomes" id="UP000594638"/>
    </source>
</evidence>
<name>A0A8S0SPI7_OLEEU</name>
<reference evidence="2 3" key="1">
    <citation type="submission" date="2019-12" db="EMBL/GenBank/DDBJ databases">
        <authorList>
            <person name="Alioto T."/>
            <person name="Alioto T."/>
            <person name="Gomez Garrido J."/>
        </authorList>
    </citation>
    <scope>NUCLEOTIDE SEQUENCE [LARGE SCALE GENOMIC DNA]</scope>
</reference>
<evidence type="ECO:0000313" key="2">
    <source>
        <dbReference type="EMBL" id="CAA2994186.1"/>
    </source>
</evidence>
<gene>
    <name evidence="2" type="ORF">OLEA9_A100924</name>
</gene>